<dbReference type="CDD" id="cd00110">
    <property type="entry name" value="LamG"/>
    <property type="match status" value="2"/>
</dbReference>
<dbReference type="AlphaFoldDB" id="A0A183PCT9"/>
<dbReference type="Proteomes" id="UP000269396">
    <property type="component" value="Unassembled WGS sequence"/>
</dbReference>
<gene>
    <name evidence="2" type="ORF">SMTD_LOCUS12175</name>
</gene>
<dbReference type="SMART" id="SM00282">
    <property type="entry name" value="LamG"/>
    <property type="match status" value="1"/>
</dbReference>
<dbReference type="PROSITE" id="PS50026">
    <property type="entry name" value="EGF_3"/>
    <property type="match status" value="1"/>
</dbReference>
<organism evidence="2 3">
    <name type="scientific">Schistosoma mattheei</name>
    <dbReference type="NCBI Taxonomy" id="31246"/>
    <lineage>
        <taxon>Eukaryota</taxon>
        <taxon>Metazoa</taxon>
        <taxon>Spiralia</taxon>
        <taxon>Lophotrochozoa</taxon>
        <taxon>Platyhelminthes</taxon>
        <taxon>Trematoda</taxon>
        <taxon>Digenea</taxon>
        <taxon>Strigeidida</taxon>
        <taxon>Schistosomatoidea</taxon>
        <taxon>Schistosomatidae</taxon>
        <taxon>Schistosoma</taxon>
    </lineage>
</organism>
<dbReference type="PANTHER" id="PTHR15036:SF91">
    <property type="entry name" value="NEUREXIN-4"/>
    <property type="match status" value="1"/>
</dbReference>
<evidence type="ECO:0000313" key="3">
    <source>
        <dbReference type="Proteomes" id="UP000269396"/>
    </source>
</evidence>
<dbReference type="STRING" id="31246.A0A183PCT9"/>
<dbReference type="Gene3D" id="2.10.25.10">
    <property type="entry name" value="Laminin"/>
    <property type="match status" value="1"/>
</dbReference>
<dbReference type="PROSITE" id="PS50025">
    <property type="entry name" value="LAM_G_DOMAIN"/>
    <property type="match status" value="2"/>
</dbReference>
<reference evidence="2 3" key="1">
    <citation type="submission" date="2018-11" db="EMBL/GenBank/DDBJ databases">
        <authorList>
            <consortium name="Pathogen Informatics"/>
        </authorList>
    </citation>
    <scope>NUCLEOTIDE SEQUENCE [LARGE SCALE GENOMIC DNA]</scope>
    <source>
        <strain>Denwood</strain>
        <strain evidence="3">Zambia</strain>
    </source>
</reference>
<name>A0A183PCT9_9TREM</name>
<keyword evidence="1" id="KW-0245">EGF-like domain</keyword>
<dbReference type="Pfam" id="PF02210">
    <property type="entry name" value="Laminin_G_2"/>
    <property type="match status" value="2"/>
</dbReference>
<dbReference type="InterPro" id="IPR000742">
    <property type="entry name" value="EGF"/>
</dbReference>
<evidence type="ECO:0000256" key="1">
    <source>
        <dbReference type="PROSITE-ProRule" id="PRU00076"/>
    </source>
</evidence>
<dbReference type="InterPro" id="IPR001791">
    <property type="entry name" value="Laminin_G"/>
</dbReference>
<dbReference type="InterPro" id="IPR013320">
    <property type="entry name" value="ConA-like_dom_sf"/>
</dbReference>
<dbReference type="EMBL" id="UZAL01032175">
    <property type="protein sequence ID" value="VDP60223.1"/>
    <property type="molecule type" value="Genomic_DNA"/>
</dbReference>
<dbReference type="PANTHER" id="PTHR15036">
    <property type="entry name" value="PIKACHURIN-LIKE PROTEIN"/>
    <property type="match status" value="1"/>
</dbReference>
<comment type="caution">
    <text evidence="1">Lacks conserved residue(s) required for the propagation of feature annotation.</text>
</comment>
<dbReference type="Gene3D" id="2.60.120.200">
    <property type="match status" value="2"/>
</dbReference>
<evidence type="ECO:0000313" key="2">
    <source>
        <dbReference type="EMBL" id="VDP60223.1"/>
    </source>
</evidence>
<dbReference type="Pfam" id="PF00008">
    <property type="entry name" value="EGF"/>
    <property type="match status" value="1"/>
</dbReference>
<keyword evidence="3" id="KW-1185">Reference proteome</keyword>
<dbReference type="InterPro" id="IPR050372">
    <property type="entry name" value="Neurexin-related_CASP"/>
</dbReference>
<feature type="non-terminal residue" evidence="2">
    <location>
        <position position="1"/>
    </location>
</feature>
<accession>A0A183PCT9</accession>
<proteinExistence type="predicted"/>
<sequence>GNSLRVAFNVGNGIQLTEVSTAHWLNDNRWHVVRFERNRKETRLIVDTQEPAAFTDGYVGCLSNLLINGVVQDMRGLVERGVYTYGLSAGCKPKCASNPCLNRGECVEYYSHYFCECGLTPYRGFICGRQIGGTFNSGPMVKIFLDRPKDRLGTVEEYIQVGFKTKSKRGILMEMRGEGESNYIIVKVNNNGGITIEFDIGFKRYEVTTNYDVDLTNDQHHMVYAWRTDLGTKWHLKVDDYNEVVEDFSNLLSPTADVRLDDPYVLYMGRNDTMQPADGFDGCIYAAQWNNIFPLHLIYEEPRNASVVMLPAEEEPVEIRPSPAIPTNITFPEITDDAEREKRIIAGVIILRVYTLAVGLCN</sequence>
<dbReference type="CDD" id="cd00054">
    <property type="entry name" value="EGF_CA"/>
    <property type="match status" value="1"/>
</dbReference>
<protein>
    <submittedName>
        <fullName evidence="2">Uncharacterized protein</fullName>
    </submittedName>
</protein>
<dbReference type="SUPFAM" id="SSF49899">
    <property type="entry name" value="Concanavalin A-like lectins/glucanases"/>
    <property type="match status" value="2"/>
</dbReference>